<dbReference type="EMBL" id="VFOQ01000001">
    <property type="protein sequence ID" value="TQL60673.1"/>
    <property type="molecule type" value="Genomic_DNA"/>
</dbReference>
<keyword evidence="2" id="KW-0238">DNA-binding</keyword>
<dbReference type="Gene3D" id="1.10.10.10">
    <property type="entry name" value="Winged helix-like DNA-binding domain superfamily/Winged helix DNA-binding domain"/>
    <property type="match status" value="1"/>
</dbReference>
<reference evidence="5 6" key="1">
    <citation type="submission" date="2019-06" db="EMBL/GenBank/DDBJ databases">
        <title>Sequencing the genomes of 1000 actinobacteria strains.</title>
        <authorList>
            <person name="Klenk H.-P."/>
        </authorList>
    </citation>
    <scope>NUCLEOTIDE SEQUENCE [LARGE SCALE GENOMIC DNA]</scope>
    <source>
        <strain evidence="5 6">DSM 18082</strain>
    </source>
</reference>
<keyword evidence="3" id="KW-0804">Transcription</keyword>
<evidence type="ECO:0000313" key="5">
    <source>
        <dbReference type="EMBL" id="TQL60673.1"/>
    </source>
</evidence>
<dbReference type="InterPro" id="IPR036388">
    <property type="entry name" value="WH-like_DNA-bd_sf"/>
</dbReference>
<dbReference type="InterPro" id="IPR036390">
    <property type="entry name" value="WH_DNA-bd_sf"/>
</dbReference>
<dbReference type="PROSITE" id="PS01117">
    <property type="entry name" value="HTH_MARR_1"/>
    <property type="match status" value="1"/>
</dbReference>
<dbReference type="InterPro" id="IPR023187">
    <property type="entry name" value="Tscrpt_reg_MarR-type_CS"/>
</dbReference>
<dbReference type="GO" id="GO:0003677">
    <property type="term" value="F:DNA binding"/>
    <property type="evidence" value="ECO:0007669"/>
    <property type="project" value="UniProtKB-KW"/>
</dbReference>
<sequence length="157" mass="17638">MDPTAPAAHSDAWRLADVIARLRRTLRASIRSDYPWEKLPMAQVEILQRLEDEPGLRVNDIADRHRLAKNTVSQLVQQLVSAGLVDRVTDERDRRAVVLALTDDGRRHLQQWQQAHERRFAHALDQLSPADRRAVLAALPALGRLVDELSAGAPPAQ</sequence>
<dbReference type="SUPFAM" id="SSF46785">
    <property type="entry name" value="Winged helix' DNA-binding domain"/>
    <property type="match status" value="1"/>
</dbReference>
<keyword evidence="6" id="KW-1185">Reference proteome</keyword>
<name>A0A542ZK08_9MICO</name>
<dbReference type="Pfam" id="PF01047">
    <property type="entry name" value="MarR"/>
    <property type="match status" value="1"/>
</dbReference>
<dbReference type="PROSITE" id="PS50995">
    <property type="entry name" value="HTH_MARR_2"/>
    <property type="match status" value="1"/>
</dbReference>
<gene>
    <name evidence="5" type="ORF">FB474_2069</name>
</gene>
<dbReference type="PANTHER" id="PTHR33164">
    <property type="entry name" value="TRANSCRIPTIONAL REGULATOR, MARR FAMILY"/>
    <property type="match status" value="1"/>
</dbReference>
<dbReference type="InterPro" id="IPR011991">
    <property type="entry name" value="ArsR-like_HTH"/>
</dbReference>
<dbReference type="GO" id="GO:0006950">
    <property type="term" value="P:response to stress"/>
    <property type="evidence" value="ECO:0007669"/>
    <property type="project" value="TreeGrafter"/>
</dbReference>
<dbReference type="CDD" id="cd00090">
    <property type="entry name" value="HTH_ARSR"/>
    <property type="match status" value="1"/>
</dbReference>
<dbReference type="PANTHER" id="PTHR33164:SF43">
    <property type="entry name" value="HTH-TYPE TRANSCRIPTIONAL REPRESSOR YETL"/>
    <property type="match status" value="1"/>
</dbReference>
<dbReference type="Proteomes" id="UP000319514">
    <property type="component" value="Unassembled WGS sequence"/>
</dbReference>
<dbReference type="OrthoDB" id="3296622at2"/>
<dbReference type="SMART" id="SM00347">
    <property type="entry name" value="HTH_MARR"/>
    <property type="match status" value="1"/>
</dbReference>
<accession>A0A542ZK08</accession>
<dbReference type="RefSeq" id="WP_141788540.1">
    <property type="nucleotide sequence ID" value="NZ_BAAAKX010000002.1"/>
</dbReference>
<dbReference type="InterPro" id="IPR000835">
    <property type="entry name" value="HTH_MarR-typ"/>
</dbReference>
<feature type="domain" description="HTH marR-type" evidence="4">
    <location>
        <begin position="12"/>
        <end position="151"/>
    </location>
</feature>
<dbReference type="InterPro" id="IPR039422">
    <property type="entry name" value="MarR/SlyA-like"/>
</dbReference>
<dbReference type="GO" id="GO:0003700">
    <property type="term" value="F:DNA-binding transcription factor activity"/>
    <property type="evidence" value="ECO:0007669"/>
    <property type="project" value="InterPro"/>
</dbReference>
<comment type="caution">
    <text evidence="5">The sequence shown here is derived from an EMBL/GenBank/DDBJ whole genome shotgun (WGS) entry which is preliminary data.</text>
</comment>
<evidence type="ECO:0000259" key="4">
    <source>
        <dbReference type="PROSITE" id="PS50995"/>
    </source>
</evidence>
<dbReference type="AlphaFoldDB" id="A0A542ZK08"/>
<protein>
    <submittedName>
        <fullName evidence="5">MarR family transcriptional regulator</fullName>
    </submittedName>
</protein>
<keyword evidence="1" id="KW-0805">Transcription regulation</keyword>
<organism evidence="5 6">
    <name type="scientific">Oryzihumus leptocrescens</name>
    <dbReference type="NCBI Taxonomy" id="297536"/>
    <lineage>
        <taxon>Bacteria</taxon>
        <taxon>Bacillati</taxon>
        <taxon>Actinomycetota</taxon>
        <taxon>Actinomycetes</taxon>
        <taxon>Micrococcales</taxon>
        <taxon>Intrasporangiaceae</taxon>
        <taxon>Oryzihumus</taxon>
    </lineage>
</organism>
<evidence type="ECO:0000256" key="2">
    <source>
        <dbReference type="ARBA" id="ARBA00023125"/>
    </source>
</evidence>
<evidence type="ECO:0000313" key="6">
    <source>
        <dbReference type="Proteomes" id="UP000319514"/>
    </source>
</evidence>
<evidence type="ECO:0000256" key="3">
    <source>
        <dbReference type="ARBA" id="ARBA00023163"/>
    </source>
</evidence>
<evidence type="ECO:0000256" key="1">
    <source>
        <dbReference type="ARBA" id="ARBA00023015"/>
    </source>
</evidence>
<proteinExistence type="predicted"/>